<dbReference type="AlphaFoldDB" id="A0A5S5BU14"/>
<comment type="caution">
    <text evidence="2">The sequence shown here is derived from an EMBL/GenBank/DDBJ whole genome shotgun (WGS) entry which is preliminary data.</text>
</comment>
<feature type="transmembrane region" description="Helical" evidence="1">
    <location>
        <begin position="21"/>
        <end position="40"/>
    </location>
</feature>
<dbReference type="EMBL" id="VNHS01000011">
    <property type="protein sequence ID" value="TYP70517.1"/>
    <property type="molecule type" value="Genomic_DNA"/>
</dbReference>
<dbReference type="InterPro" id="IPR010390">
    <property type="entry name" value="ABC-2_transporter-like"/>
</dbReference>
<keyword evidence="1" id="KW-1133">Transmembrane helix</keyword>
<dbReference type="Pfam" id="PF06182">
    <property type="entry name" value="ABC2_membrane_6"/>
    <property type="match status" value="1"/>
</dbReference>
<protein>
    <submittedName>
        <fullName evidence="2">ABC-2 type transport system permease protein</fullName>
    </submittedName>
</protein>
<keyword evidence="3" id="KW-1185">Reference proteome</keyword>
<accession>A0A5S5BU14</accession>
<feature type="transmembrane region" description="Helical" evidence="1">
    <location>
        <begin position="60"/>
        <end position="79"/>
    </location>
</feature>
<dbReference type="PANTHER" id="PTHR36832">
    <property type="entry name" value="SLR1174 PROTEIN-RELATED"/>
    <property type="match status" value="1"/>
</dbReference>
<name>A0A5S5BU14_9BACL</name>
<evidence type="ECO:0000313" key="3">
    <source>
        <dbReference type="Proteomes" id="UP000323257"/>
    </source>
</evidence>
<feature type="transmembrane region" description="Helical" evidence="1">
    <location>
        <begin position="139"/>
        <end position="161"/>
    </location>
</feature>
<feature type="transmembrane region" description="Helical" evidence="1">
    <location>
        <begin position="114"/>
        <end position="133"/>
    </location>
</feature>
<dbReference type="OrthoDB" id="2959485at2"/>
<feature type="transmembrane region" description="Helical" evidence="1">
    <location>
        <begin position="173"/>
        <end position="192"/>
    </location>
</feature>
<reference evidence="2 3" key="1">
    <citation type="submission" date="2019-07" db="EMBL/GenBank/DDBJ databases">
        <title>Genomic Encyclopedia of Type Strains, Phase III (KMG-III): the genomes of soil and plant-associated and newly described type strains.</title>
        <authorList>
            <person name="Whitman W."/>
        </authorList>
    </citation>
    <scope>NUCLEOTIDE SEQUENCE [LARGE SCALE GENOMIC DNA]</scope>
    <source>
        <strain evidence="2 3">BL24</strain>
    </source>
</reference>
<organism evidence="2 3">
    <name type="scientific">Paenibacillus methanolicus</name>
    <dbReference type="NCBI Taxonomy" id="582686"/>
    <lineage>
        <taxon>Bacteria</taxon>
        <taxon>Bacillati</taxon>
        <taxon>Bacillota</taxon>
        <taxon>Bacilli</taxon>
        <taxon>Bacillales</taxon>
        <taxon>Paenibacillaceae</taxon>
        <taxon>Paenibacillus</taxon>
    </lineage>
</organism>
<dbReference type="PANTHER" id="PTHR36832:SF2">
    <property type="entry name" value="INTEGRAL MEMBRANE PROTEIN"/>
    <property type="match status" value="1"/>
</dbReference>
<feature type="transmembrane region" description="Helical" evidence="1">
    <location>
        <begin position="227"/>
        <end position="249"/>
    </location>
</feature>
<dbReference type="RefSeq" id="WP_148932098.1">
    <property type="nucleotide sequence ID" value="NZ_VNHS01000011.1"/>
</dbReference>
<sequence length="258" mass="28919">MLFLVLARKSYLRNLQYRSSHMIHNIASCLFGFIYIYIWVGIADDNSLGEYGVNGMISYVAFNQCSLWVTTFLTHGLGIGQSVRTGQIATDLTRPAHLFYQSMSKEWGQIAYQFTYKFVPIYLLYFIVFPLHVPGSWATVAWTAAALLAGAYISICVNYLIGAAALWTTESHWLYWVNIAFSQLLSGFLIPVDWLPGWLQSASGASFYPFLHYIPAKIYLGLERADALFAAYAWAAGLTLLCLAVTGLMRRNVEVQGG</sequence>
<keyword evidence="1" id="KW-0472">Membrane</keyword>
<keyword evidence="1" id="KW-0812">Transmembrane</keyword>
<dbReference type="Proteomes" id="UP000323257">
    <property type="component" value="Unassembled WGS sequence"/>
</dbReference>
<gene>
    <name evidence="2" type="ORF">BCM02_11121</name>
</gene>
<evidence type="ECO:0000256" key="1">
    <source>
        <dbReference type="SAM" id="Phobius"/>
    </source>
</evidence>
<evidence type="ECO:0000313" key="2">
    <source>
        <dbReference type="EMBL" id="TYP70517.1"/>
    </source>
</evidence>
<proteinExistence type="predicted"/>